<dbReference type="SMART" id="SM00060">
    <property type="entry name" value="FN3"/>
    <property type="match status" value="2"/>
</dbReference>
<dbReference type="SUPFAM" id="SSF52540">
    <property type="entry name" value="P-loop containing nucleoside triphosphate hydrolases"/>
    <property type="match status" value="1"/>
</dbReference>
<dbReference type="InterPro" id="IPR036116">
    <property type="entry name" value="FN3_sf"/>
</dbReference>
<evidence type="ECO:0000259" key="1">
    <source>
        <dbReference type="PROSITE" id="PS50853"/>
    </source>
</evidence>
<protein>
    <submittedName>
        <fullName evidence="2">Uncharacterized LOC115438007</fullName>
    </submittedName>
</protein>
<dbReference type="InterPro" id="IPR052090">
    <property type="entry name" value="Cytolytic_pore-forming_toxin"/>
</dbReference>
<dbReference type="Pfam" id="PF00041">
    <property type="entry name" value="fn3"/>
    <property type="match status" value="2"/>
</dbReference>
<dbReference type="SUPFAM" id="SSF49265">
    <property type="entry name" value="Fibronectin type III"/>
    <property type="match status" value="1"/>
</dbReference>
<reference evidence="2" key="2">
    <citation type="submission" date="2025-05" db="UniProtKB">
        <authorList>
            <consortium name="Ensembl"/>
        </authorList>
    </citation>
    <scope>IDENTIFICATION</scope>
</reference>
<dbReference type="OrthoDB" id="8954335at2759"/>
<proteinExistence type="predicted"/>
<name>A0A672Z2S6_9TELE</name>
<dbReference type="Ensembl" id="ENSSORT00005011400.1">
    <property type="protein sequence ID" value="ENSSORP00005011026.1"/>
    <property type="gene ID" value="ENSSORG00005005953.1"/>
</dbReference>
<dbReference type="Gene3D" id="3.40.50.300">
    <property type="entry name" value="P-loop containing nucleotide triphosphate hydrolases"/>
    <property type="match status" value="1"/>
</dbReference>
<evidence type="ECO:0000313" key="2">
    <source>
        <dbReference type="Ensembl" id="ENSSORP00005011024.1"/>
    </source>
</evidence>
<dbReference type="GeneID" id="115438007"/>
<dbReference type="PANTHER" id="PTHR31594">
    <property type="entry name" value="AIG1-TYPE G DOMAIN-CONTAINING PROTEIN"/>
    <property type="match status" value="1"/>
</dbReference>
<dbReference type="Pfam" id="PF21109">
    <property type="entry name" value="Stonustoxin_helical"/>
    <property type="match status" value="1"/>
</dbReference>
<gene>
    <name evidence="2" type="primary">LOC115438007</name>
</gene>
<dbReference type="RefSeq" id="XP_030017298.1">
    <property type="nucleotide sequence ID" value="XM_030161438.1"/>
</dbReference>
<sequence length="1275" mass="143566">MDLDSSGTLEVAALGRPFRLGMLYDCRKDSLITGLTLWDQEDLVNNISERPQSRNEFDIVASESVEDKASSLHVDASLKASFLVGLVKVSGSAKYLNDNKTSKYQARVTLKYNATTKFKELTMNHLGRGNVKHPYVFEKGLATHVVTGILYGAQAFFVFDRQVSENEKHQDIQGNLKLMIKKIPKMEIGGKGSLHMKDQDKESVKKFSCKFHGDFCLKKSPVSFQDAVEVYQSLPKLLGDNGENAVPVRVWLLPLTTLDSSAAKLVRQISIRLVQKAQSVLEEFLELEIRCNDAVKTTTAQQVPLISQKIKTFQELCSEFKQEFQQTLAKKLPLIRGGGEEEAELAEILKNRHSSPFNSKSLKEWMDCKEKEVRILKSLTSMMINTKIVPSQSDLDEEIFGTKYAVCFVFTSLGNAEPYLSALENHLEKHNSENPADPRSHDVEKEQWYLSKDVTDTLRHKAKLFSDFAESNTENKNIKFLTVALTDETHKGSSIYVYKDGFSVSDNFEPPSKPDRVTVSDVNYNSVTLKISPPRFGVEGITSYCVEYCVCGEDGWQQTTAPKAEEATVSGLSPNTEYMFRCRAVTPVGLGPAAQVSDPIKTLPCSPPGTPQTQSNSTEISVSWEKPAEVGEDVHILSYMVEYAQMDGVDKADLQWNQMESGGEKVIISGLQSETRYAVRVRCDCGVDGGSKESVTVNVSTKKITSRLADNLKQRSEEMNSDTPSVWKLPLKEERTTIHGCRRYSFGEESNRENRTMILFGSGTSTLINGMVNYILGVKWEDSYRFKLVEAESQTSEVKVYKINHREGFQIPHSLTIIDTPGFGDTRGIRRSRTITQQLHRLFTDQSGVSEIDVICFVAHSALARLTPTQKHVFDSVLSIFGKDVAENIRILVMFADGQRPPVLEAINASGFPCPKTDDGLPAHFKFNNSALFAQKRSSDDEDGGFDEMVWNMGFQSMKRFFAALNQIKTKSLTMTNKVLIERQQLLVSVEKLQKQVKMGLSKLEEIKETAEKLQDLETEICTNENVEFEVTVKKPFQKDSGRGSGRYFTNCQQCHHTCHEDSLDEHDEDKIQCPAMGPDGHCTVCPGKCPWNVHLHQEFKWECREVKEVRKVKELKEKYQVLTEAEKPVQALISNLMKEYDVVNTEVEKLTNEATDCFNHLKEIALMPDPVSTPEYINMLIDAEKSEAKPGWEERVQSLIHDKEKFKTTNVSVSQNQLLAQALYRIGKELENNEELQRAILSVHTETRRSLYVKTALRLAGVYGALLSAVYYSS</sequence>
<dbReference type="InterPro" id="IPR003961">
    <property type="entry name" value="FN3_dom"/>
</dbReference>
<dbReference type="Pfam" id="PF18078">
    <property type="entry name" value="Thioredoxin_11"/>
    <property type="match status" value="1"/>
</dbReference>
<accession>A0A672Z2S6</accession>
<dbReference type="InterPro" id="IPR040581">
    <property type="entry name" value="Thioredoxin_11"/>
</dbReference>
<dbReference type="Ensembl" id="ENSSORT00005011398.1">
    <property type="protein sequence ID" value="ENSSORP00005011024.1"/>
    <property type="gene ID" value="ENSSORG00005005953.1"/>
</dbReference>
<dbReference type="InterPro" id="IPR048997">
    <property type="entry name" value="Stonustoxin-like_helical"/>
</dbReference>
<feature type="domain" description="Fibronectin type-III" evidence="1">
    <location>
        <begin position="513"/>
        <end position="605"/>
    </location>
</feature>
<reference evidence="2" key="1">
    <citation type="submission" date="2019-06" db="EMBL/GenBank/DDBJ databases">
        <authorList>
            <consortium name="Wellcome Sanger Institute Data Sharing"/>
        </authorList>
    </citation>
    <scope>NUCLEOTIDE SEQUENCE [LARGE SCALE GENOMIC DNA]</scope>
</reference>
<dbReference type="Gene3D" id="2.60.40.10">
    <property type="entry name" value="Immunoglobulins"/>
    <property type="match status" value="2"/>
</dbReference>
<keyword evidence="3" id="KW-1185">Reference proteome</keyword>
<dbReference type="InterPro" id="IPR027417">
    <property type="entry name" value="P-loop_NTPase"/>
</dbReference>
<dbReference type="AlphaFoldDB" id="A0A672Z2S6"/>
<organism evidence="2 3">
    <name type="scientific">Sphaeramia orbicularis</name>
    <name type="common">orbiculate cardinalfish</name>
    <dbReference type="NCBI Taxonomy" id="375764"/>
    <lineage>
        <taxon>Eukaryota</taxon>
        <taxon>Metazoa</taxon>
        <taxon>Chordata</taxon>
        <taxon>Craniata</taxon>
        <taxon>Vertebrata</taxon>
        <taxon>Euteleostomi</taxon>
        <taxon>Actinopterygii</taxon>
        <taxon>Neopterygii</taxon>
        <taxon>Teleostei</taxon>
        <taxon>Neoteleostei</taxon>
        <taxon>Acanthomorphata</taxon>
        <taxon>Gobiaria</taxon>
        <taxon>Kurtiformes</taxon>
        <taxon>Apogonoidei</taxon>
        <taxon>Apogonidae</taxon>
        <taxon>Apogoninae</taxon>
        <taxon>Sphaeramia</taxon>
    </lineage>
</organism>
<dbReference type="Proteomes" id="UP000472271">
    <property type="component" value="Chromosome 17"/>
</dbReference>
<dbReference type="InterPro" id="IPR013783">
    <property type="entry name" value="Ig-like_fold"/>
</dbReference>
<feature type="domain" description="Fibronectin type-III" evidence="1">
    <location>
        <begin position="607"/>
        <end position="704"/>
    </location>
</feature>
<dbReference type="PROSITE" id="PS50853">
    <property type="entry name" value="FN3"/>
    <property type="match status" value="2"/>
</dbReference>
<evidence type="ECO:0000313" key="3">
    <source>
        <dbReference type="Proteomes" id="UP000472271"/>
    </source>
</evidence>
<dbReference type="PANTHER" id="PTHR31594:SF16">
    <property type="entry name" value="SI:CH211-281L24.3"/>
    <property type="match status" value="1"/>
</dbReference>
<dbReference type="Ensembl" id="ENSSORT00005011399.1">
    <property type="protein sequence ID" value="ENSSORP00005011025.1"/>
    <property type="gene ID" value="ENSSORG00005005953.1"/>
</dbReference>
<dbReference type="CDD" id="cd00063">
    <property type="entry name" value="FN3"/>
    <property type="match status" value="2"/>
</dbReference>